<dbReference type="InterPro" id="IPR001296">
    <property type="entry name" value="Glyco_trans_1"/>
</dbReference>
<feature type="domain" description="Glycosyltransferase subfamily 4-like N-terminal" evidence="2">
    <location>
        <begin position="98"/>
        <end position="160"/>
    </location>
</feature>
<dbReference type="Pfam" id="PF00534">
    <property type="entry name" value="Glycos_transf_1"/>
    <property type="match status" value="1"/>
</dbReference>
<dbReference type="GeneID" id="41713164"/>
<dbReference type="SUPFAM" id="SSF53756">
    <property type="entry name" value="UDP-Glycosyltransferase/glycogen phosphorylase"/>
    <property type="match status" value="1"/>
</dbReference>
<evidence type="ECO:0000313" key="3">
    <source>
        <dbReference type="EMBL" id="QEK78996.1"/>
    </source>
</evidence>
<dbReference type="Pfam" id="PF13439">
    <property type="entry name" value="Glyco_transf_4"/>
    <property type="match status" value="1"/>
</dbReference>
<organism evidence="3 4">
    <name type="scientific">Pyrococcus furiosus (strain ATCC 43587 / DSM 3638 / JCM 8422 / Vc1)</name>
    <dbReference type="NCBI Taxonomy" id="186497"/>
    <lineage>
        <taxon>Archaea</taxon>
        <taxon>Methanobacteriati</taxon>
        <taxon>Methanobacteriota</taxon>
        <taxon>Thermococci</taxon>
        <taxon>Thermococcales</taxon>
        <taxon>Thermococcaceae</taxon>
        <taxon>Pyrococcus</taxon>
    </lineage>
</organism>
<dbReference type="SMR" id="A0A5C0XP39"/>
<name>A0A5C0XP39_PYRFU</name>
<dbReference type="OrthoDB" id="132546at2157"/>
<dbReference type="GeneID" id="13301956"/>
<dbReference type="InterPro" id="IPR050194">
    <property type="entry name" value="Glycosyltransferase_grp1"/>
</dbReference>
<dbReference type="GO" id="GO:0016758">
    <property type="term" value="F:hexosyltransferase activity"/>
    <property type="evidence" value="ECO:0007669"/>
    <property type="project" value="TreeGrafter"/>
</dbReference>
<accession>A0A5C0XP39</accession>
<evidence type="ECO:0000259" key="1">
    <source>
        <dbReference type="Pfam" id="PF00534"/>
    </source>
</evidence>
<dbReference type="PANTHER" id="PTHR45947">
    <property type="entry name" value="SULFOQUINOVOSYL TRANSFERASE SQD2"/>
    <property type="match status" value="1"/>
</dbReference>
<protein>
    <submittedName>
        <fullName evidence="3">Group 1 glycosyl transferase</fullName>
    </submittedName>
</protein>
<reference evidence="3 4" key="1">
    <citation type="submission" date="2017-08" db="EMBL/GenBank/DDBJ databases">
        <title>Resequencing and Reannotation of the genome of Pyrococcus furiosus type strain DSM3638.</title>
        <authorList>
            <person name="Reichelt R.M."/>
            <person name="Bunk B."/>
        </authorList>
    </citation>
    <scope>NUCLEOTIDE SEQUENCE [LARGE SCALE GENOMIC DNA]</scope>
    <source>
        <strain evidence="3 4">DSM 3638</strain>
    </source>
</reference>
<feature type="domain" description="Glycosyl transferase family 1" evidence="1">
    <location>
        <begin position="170"/>
        <end position="321"/>
    </location>
</feature>
<dbReference type="RefSeq" id="WP_011012507.1">
    <property type="nucleotide sequence ID" value="NC_003413.1"/>
</dbReference>
<dbReference type="PANTHER" id="PTHR45947:SF3">
    <property type="entry name" value="SULFOQUINOVOSYL TRANSFERASE SQD2"/>
    <property type="match status" value="1"/>
</dbReference>
<evidence type="ECO:0000259" key="2">
    <source>
        <dbReference type="Pfam" id="PF13439"/>
    </source>
</evidence>
<dbReference type="Gene3D" id="3.40.50.2000">
    <property type="entry name" value="Glycogen Phosphorylase B"/>
    <property type="match status" value="2"/>
</dbReference>
<dbReference type="EMBL" id="CP023154">
    <property type="protein sequence ID" value="QEK78996.1"/>
    <property type="molecule type" value="Genomic_DNA"/>
</dbReference>
<proteinExistence type="predicted"/>
<gene>
    <name evidence="3" type="ORF">PFDSM3638_06785</name>
</gene>
<dbReference type="Proteomes" id="UP000324354">
    <property type="component" value="Chromosome"/>
</dbReference>
<dbReference type="InterPro" id="IPR028098">
    <property type="entry name" value="Glyco_trans_4-like_N"/>
</dbReference>
<dbReference type="AlphaFoldDB" id="A0A5C0XP39"/>
<evidence type="ECO:0000313" key="4">
    <source>
        <dbReference type="Proteomes" id="UP000324354"/>
    </source>
</evidence>
<sequence>MRSIVVVYGLPEKYATSIRLKKLLGDTKDKNIRTRQIIPIEWEGSIVKKVSIILRNIIAVLDPRFEVDILYVSAPLIASSIPGIIAKLLKKTLLVVDWDDAFVDFRKKKPRPWEISFWEYLAIKFADKVVVVSPELKKIALHLGKNRDDVIYVPNGIDMEISKQKYGEEREKMRKKLGIRDDEIVVGFVGRISRRKNTFVGKELVDCAGQLKTSNMLEYFRFLIIGFGEGLETLKRYAEEKGVSNKFIFTGYVEHSEIPFYISAMDICVVPVGKKFTDTVRSSFKLKEFIAMGKPVITVHYGSFSYETRNGKFAVLIDDNSELPNVLLTLDAKILRKKAVSGRKFIRTYYSWEYLKDKLVEFLNS</sequence>
<keyword evidence="3" id="KW-0808">Transferase</keyword>